<dbReference type="InterPro" id="IPR046829">
    <property type="entry name" value="Calmod_bind_C"/>
</dbReference>
<evidence type="ECO:0000259" key="11">
    <source>
        <dbReference type="Pfam" id="PF20452"/>
    </source>
</evidence>
<feature type="compositionally biased region" description="Basic and acidic residues" evidence="8">
    <location>
        <begin position="1"/>
        <end position="10"/>
    </location>
</feature>
<name>A0AAX6G0S8_IRIPA</name>
<evidence type="ECO:0000256" key="8">
    <source>
        <dbReference type="SAM" id="MobiDB-lite"/>
    </source>
</evidence>
<dbReference type="GO" id="GO:0005634">
    <property type="term" value="C:nucleus"/>
    <property type="evidence" value="ECO:0007669"/>
    <property type="project" value="UniProtKB-SubCell"/>
</dbReference>
<comment type="similarity">
    <text evidence="2">Belongs to the plant ACBP60 protein family.</text>
</comment>
<proteinExistence type="inferred from homology"/>
<keyword evidence="5" id="KW-0010">Activator</keyword>
<evidence type="ECO:0000256" key="5">
    <source>
        <dbReference type="ARBA" id="ARBA00023159"/>
    </source>
</evidence>
<feature type="domain" description="Calmodulin binding protein-like N-terminal" evidence="9">
    <location>
        <begin position="90"/>
        <end position="237"/>
    </location>
</feature>
<accession>A0AAX6G0S8</accession>
<comment type="caution">
    <text evidence="12">The sequence shown here is derived from an EMBL/GenBank/DDBJ whole genome shotgun (WGS) entry which is preliminary data.</text>
</comment>
<evidence type="ECO:0000259" key="9">
    <source>
        <dbReference type="Pfam" id="PF07887"/>
    </source>
</evidence>
<dbReference type="InterPro" id="IPR046831">
    <property type="entry name" value="Calmodulin_bind_N"/>
</dbReference>
<dbReference type="Proteomes" id="UP001140949">
    <property type="component" value="Unassembled WGS sequence"/>
</dbReference>
<evidence type="ECO:0000256" key="3">
    <source>
        <dbReference type="ARBA" id="ARBA00023015"/>
    </source>
</evidence>
<evidence type="ECO:0000256" key="7">
    <source>
        <dbReference type="ARBA" id="ARBA00023242"/>
    </source>
</evidence>
<keyword evidence="3" id="KW-0805">Transcription regulation</keyword>
<dbReference type="GO" id="GO:0080142">
    <property type="term" value="P:regulation of salicylic acid biosynthetic process"/>
    <property type="evidence" value="ECO:0007669"/>
    <property type="project" value="TreeGrafter"/>
</dbReference>
<dbReference type="EMBL" id="JANAVB010024415">
    <property type="protein sequence ID" value="KAJ6822240.1"/>
    <property type="molecule type" value="Genomic_DNA"/>
</dbReference>
<reference evidence="12" key="2">
    <citation type="submission" date="2023-04" db="EMBL/GenBank/DDBJ databases">
        <authorList>
            <person name="Bruccoleri R.E."/>
            <person name="Oakeley E.J."/>
            <person name="Faust A.-M."/>
            <person name="Dessus-Babus S."/>
            <person name="Altorfer M."/>
            <person name="Burckhardt D."/>
            <person name="Oertli M."/>
            <person name="Naumann U."/>
            <person name="Petersen F."/>
            <person name="Wong J."/>
        </authorList>
    </citation>
    <scope>NUCLEOTIDE SEQUENCE</scope>
    <source>
        <strain evidence="12">GSM-AAB239-AS_SAM_17_03QT</strain>
        <tissue evidence="12">Leaf</tissue>
    </source>
</reference>
<dbReference type="Pfam" id="PF20452">
    <property type="entry name" value="Calmod_bind_C"/>
    <property type="match status" value="1"/>
</dbReference>
<evidence type="ECO:0000256" key="1">
    <source>
        <dbReference type="ARBA" id="ARBA00004123"/>
    </source>
</evidence>
<dbReference type="Pfam" id="PF20451">
    <property type="entry name" value="Calmod_bind_M"/>
    <property type="match status" value="1"/>
</dbReference>
<dbReference type="PANTHER" id="PTHR31713:SF14">
    <property type="entry name" value="CALMODULIN-BINDING PROTEIN 60 A"/>
    <property type="match status" value="1"/>
</dbReference>
<gene>
    <name evidence="12" type="ORF">M6B38_389895</name>
</gene>
<feature type="domain" description="Calmodulin binding protein central" evidence="10">
    <location>
        <begin position="250"/>
        <end position="315"/>
    </location>
</feature>
<keyword evidence="13" id="KW-1185">Reference proteome</keyword>
<dbReference type="InterPro" id="IPR012416">
    <property type="entry name" value="CBP60"/>
</dbReference>
<evidence type="ECO:0000259" key="10">
    <source>
        <dbReference type="Pfam" id="PF20451"/>
    </source>
</evidence>
<evidence type="ECO:0000256" key="2">
    <source>
        <dbReference type="ARBA" id="ARBA00007214"/>
    </source>
</evidence>
<keyword evidence="7" id="KW-0539">Nucleus</keyword>
<dbReference type="AlphaFoldDB" id="A0AAX6G0S8"/>
<keyword evidence="4" id="KW-0238">DNA-binding</keyword>
<dbReference type="InterPro" id="IPR046830">
    <property type="entry name" value="Calmod_bind_M"/>
</dbReference>
<feature type="domain" description="Calmodulin binding protein C-terminal" evidence="11">
    <location>
        <begin position="321"/>
        <end position="387"/>
    </location>
</feature>
<comment type="subcellular location">
    <subcellularLocation>
        <location evidence="1">Nucleus</location>
    </subcellularLocation>
</comment>
<dbReference type="Pfam" id="PF07887">
    <property type="entry name" value="Calmodulin_bind"/>
    <property type="match status" value="1"/>
</dbReference>
<organism evidence="12 13">
    <name type="scientific">Iris pallida</name>
    <name type="common">Sweet iris</name>
    <dbReference type="NCBI Taxonomy" id="29817"/>
    <lineage>
        <taxon>Eukaryota</taxon>
        <taxon>Viridiplantae</taxon>
        <taxon>Streptophyta</taxon>
        <taxon>Embryophyta</taxon>
        <taxon>Tracheophyta</taxon>
        <taxon>Spermatophyta</taxon>
        <taxon>Magnoliopsida</taxon>
        <taxon>Liliopsida</taxon>
        <taxon>Asparagales</taxon>
        <taxon>Iridaceae</taxon>
        <taxon>Iridoideae</taxon>
        <taxon>Irideae</taxon>
        <taxon>Iris</taxon>
    </lineage>
</organism>
<sequence>MSSQKRHPEVDDGDGDGGSSDEKKRQKVPALREVIKEALKMDRVQKLFSALEPLVRRVVKEEVELALSRHLANMTRQCGKQIYPSTSRSLELQFMNKLSLPIFTGSRVEGEESSGINVALVDSLTGQVVMTGAESSVKIEVVVLEGDFEGDEDGNWTSEEFRNNIVREREGKRPILTGDVFLELNEGVGIVGELSFTDNSSWTRSRKFRLGARVSDGYVNGERVQEAKTEPFMVKDHRGELYRKHHPPLLWDEVWRLEKIGKDGAFHKRLASENINSVKDFITMLTTDAPRLRNILGSGMSAKMWEAAVEHARTCMIPKQMYVYFANAGNQRNNGVGVVFNIVGEVLGVLSQGQFVSINDISSESEKANAHIMVKIALDQWDDVVAYDNMVSSSSHTHAQPASFSVSSIAATADNIYNSTSIYSLINEAAGLPSDTTSFGQLPETYISCTRGASSSGDVYALQASLEGIGSRHATQEATTSLFSDPLMLDECGGSDTLFLNGEGSLQRYLDADFSSLSQSLNVADSPADLGTAVTGFLAMSARSAARTKKANTVWGTLLSVWRWKISIKKIVAMNRIHQEERFC</sequence>
<reference evidence="12" key="1">
    <citation type="journal article" date="2023" name="GigaByte">
        <title>Genome assembly of the bearded iris, Iris pallida Lam.</title>
        <authorList>
            <person name="Bruccoleri R.E."/>
            <person name="Oakeley E.J."/>
            <person name="Faust A.M.E."/>
            <person name="Altorfer M."/>
            <person name="Dessus-Babus S."/>
            <person name="Burckhardt D."/>
            <person name="Oertli M."/>
            <person name="Naumann U."/>
            <person name="Petersen F."/>
            <person name="Wong J."/>
        </authorList>
    </citation>
    <scope>NUCLEOTIDE SEQUENCE</scope>
    <source>
        <strain evidence="12">GSM-AAB239-AS_SAM_17_03QT</strain>
    </source>
</reference>
<evidence type="ECO:0000313" key="13">
    <source>
        <dbReference type="Proteomes" id="UP001140949"/>
    </source>
</evidence>
<dbReference type="GO" id="GO:0043565">
    <property type="term" value="F:sequence-specific DNA binding"/>
    <property type="evidence" value="ECO:0007669"/>
    <property type="project" value="TreeGrafter"/>
</dbReference>
<evidence type="ECO:0000313" key="12">
    <source>
        <dbReference type="EMBL" id="KAJ6822240.1"/>
    </source>
</evidence>
<dbReference type="GO" id="GO:0005516">
    <property type="term" value="F:calmodulin binding"/>
    <property type="evidence" value="ECO:0007669"/>
    <property type="project" value="InterPro"/>
</dbReference>
<dbReference type="PANTHER" id="PTHR31713">
    <property type="entry name" value="OS02G0177800 PROTEIN"/>
    <property type="match status" value="1"/>
</dbReference>
<dbReference type="GO" id="GO:0003700">
    <property type="term" value="F:DNA-binding transcription factor activity"/>
    <property type="evidence" value="ECO:0007669"/>
    <property type="project" value="TreeGrafter"/>
</dbReference>
<keyword evidence="6" id="KW-0804">Transcription</keyword>
<feature type="region of interest" description="Disordered" evidence="8">
    <location>
        <begin position="1"/>
        <end position="28"/>
    </location>
</feature>
<evidence type="ECO:0000256" key="6">
    <source>
        <dbReference type="ARBA" id="ARBA00023163"/>
    </source>
</evidence>
<protein>
    <submittedName>
        <fullName evidence="12">Calmodulin-binding protein 60 A-like isoform X2</fullName>
    </submittedName>
</protein>
<evidence type="ECO:0000256" key="4">
    <source>
        <dbReference type="ARBA" id="ARBA00023125"/>
    </source>
</evidence>